<keyword evidence="4 6" id="KW-1133">Transmembrane helix</keyword>
<comment type="similarity">
    <text evidence="2">Belongs to the 4-toluene sulfonate uptake permease (TSUP) (TC 2.A.102) family.</text>
</comment>
<evidence type="ECO:0000256" key="4">
    <source>
        <dbReference type="ARBA" id="ARBA00022989"/>
    </source>
</evidence>
<dbReference type="Pfam" id="PF01925">
    <property type="entry name" value="TauE"/>
    <property type="match status" value="2"/>
</dbReference>
<feature type="transmembrane region" description="Helical" evidence="6">
    <location>
        <begin position="391"/>
        <end position="413"/>
    </location>
</feature>
<keyword evidence="7" id="KW-0732">Signal</keyword>
<feature type="transmembrane region" description="Helical" evidence="6">
    <location>
        <begin position="247"/>
        <end position="265"/>
    </location>
</feature>
<keyword evidence="9" id="KW-1185">Reference proteome</keyword>
<dbReference type="EMBL" id="JBEAFC010000002">
    <property type="protein sequence ID" value="KAL1567721.1"/>
    <property type="molecule type" value="Genomic_DNA"/>
</dbReference>
<gene>
    <name evidence="8" type="ORF">AAHA92_03171</name>
</gene>
<evidence type="ECO:0000256" key="3">
    <source>
        <dbReference type="ARBA" id="ARBA00022692"/>
    </source>
</evidence>
<feature type="chain" id="PRO_5044764147" evidence="7">
    <location>
        <begin position="24"/>
        <end position="431"/>
    </location>
</feature>
<accession>A0ABD1IG77</accession>
<reference evidence="8 9" key="1">
    <citation type="submission" date="2024-06" db="EMBL/GenBank/DDBJ databases">
        <title>A chromosome level genome sequence of Diviner's sage (Salvia divinorum).</title>
        <authorList>
            <person name="Ford S.A."/>
            <person name="Ro D.-K."/>
            <person name="Ness R.W."/>
            <person name="Phillips M.A."/>
        </authorList>
    </citation>
    <scope>NUCLEOTIDE SEQUENCE [LARGE SCALE GENOMIC DNA]</scope>
    <source>
        <strain evidence="8">SAF-2024a</strain>
        <tissue evidence="8">Leaf</tissue>
    </source>
</reference>
<protein>
    <submittedName>
        <fullName evidence="8">Sulfite exporter TauE/SafE family protein 2-like</fullName>
    </submittedName>
</protein>
<feature type="transmembrane region" description="Helical" evidence="6">
    <location>
        <begin position="361"/>
        <end position="379"/>
    </location>
</feature>
<evidence type="ECO:0000256" key="7">
    <source>
        <dbReference type="SAM" id="SignalP"/>
    </source>
</evidence>
<evidence type="ECO:0000256" key="6">
    <source>
        <dbReference type="SAM" id="Phobius"/>
    </source>
</evidence>
<dbReference type="InterPro" id="IPR002781">
    <property type="entry name" value="TM_pro_TauE-like"/>
</dbReference>
<comment type="caution">
    <text evidence="8">The sequence shown here is derived from an EMBL/GenBank/DDBJ whole genome shotgun (WGS) entry which is preliminary data.</text>
</comment>
<sequence length="431" mass="46444">MNHKFPTLVFLVIFTTTFDTSHAKPPQFHQTPNSTHPWLQTDFKPSSQSILAAILSFLAAAISSAGGIGGGGLFIPILTIAAGLDLKTASSFSAFMVTGGSIANVGCHLLSRRPLIDYDIALLSEPCMLLGVSAGVILNVVLPEWLITIFFAVFLAFCTFKTCESGVSFWSVESEIGRRRNEDEEGGDRKVPLLREEESDEGGLGFPWLKVGMLILIWFSFFVLYLLRGNSNGQGIINIESCGKGYWLISSIQIPLALIFTTWILHFRKNAKITAATQEENGVGRRCSSSRKLFFPLMALLAGVLGGVFGIGGGMLISPLLLQIGTEPQATAATCSFMVFFSSIMSAMQYLLLGMERVDGAIGYAAICFIASLVGLTIARRAVMKHGRASLIVFAVGVVMALSTVLITGFGAVDVWNDYTSGESMGFKKPC</sequence>
<dbReference type="PANTHER" id="PTHR14255:SF3">
    <property type="entry name" value="SULFITE EXPORTER TAUE_SAFE FAMILY PROTEIN 5-RELATED"/>
    <property type="match status" value="1"/>
</dbReference>
<keyword evidence="5 6" id="KW-0472">Membrane</keyword>
<feature type="signal peptide" evidence="7">
    <location>
        <begin position="1"/>
        <end position="23"/>
    </location>
</feature>
<keyword evidence="3 6" id="KW-0812">Transmembrane</keyword>
<comment type="subcellular location">
    <subcellularLocation>
        <location evidence="1">Membrane</location>
        <topology evidence="1">Multi-pass membrane protein</topology>
    </subcellularLocation>
</comment>
<proteinExistence type="inferred from homology"/>
<feature type="transmembrane region" description="Helical" evidence="6">
    <location>
        <begin position="334"/>
        <end position="355"/>
    </location>
</feature>
<evidence type="ECO:0000313" key="8">
    <source>
        <dbReference type="EMBL" id="KAL1567721.1"/>
    </source>
</evidence>
<feature type="transmembrane region" description="Helical" evidence="6">
    <location>
        <begin position="123"/>
        <end position="142"/>
    </location>
</feature>
<evidence type="ECO:0000256" key="5">
    <source>
        <dbReference type="ARBA" id="ARBA00023136"/>
    </source>
</evidence>
<evidence type="ECO:0000313" key="9">
    <source>
        <dbReference type="Proteomes" id="UP001567538"/>
    </source>
</evidence>
<evidence type="ECO:0000256" key="2">
    <source>
        <dbReference type="ARBA" id="ARBA00009142"/>
    </source>
</evidence>
<feature type="transmembrane region" description="Helical" evidence="6">
    <location>
        <begin position="92"/>
        <end position="111"/>
    </location>
</feature>
<dbReference type="AlphaFoldDB" id="A0ABD1IG77"/>
<name>A0ABD1IG77_SALDI</name>
<feature type="transmembrane region" description="Helical" evidence="6">
    <location>
        <begin position="293"/>
        <end position="322"/>
    </location>
</feature>
<feature type="transmembrane region" description="Helical" evidence="6">
    <location>
        <begin position="47"/>
        <end position="80"/>
    </location>
</feature>
<feature type="transmembrane region" description="Helical" evidence="6">
    <location>
        <begin position="208"/>
        <end position="227"/>
    </location>
</feature>
<dbReference type="GO" id="GO:0016020">
    <property type="term" value="C:membrane"/>
    <property type="evidence" value="ECO:0007669"/>
    <property type="project" value="UniProtKB-SubCell"/>
</dbReference>
<organism evidence="8 9">
    <name type="scientific">Salvia divinorum</name>
    <name type="common">Maria pastora</name>
    <name type="synonym">Diviner's sage</name>
    <dbReference type="NCBI Taxonomy" id="28513"/>
    <lineage>
        <taxon>Eukaryota</taxon>
        <taxon>Viridiplantae</taxon>
        <taxon>Streptophyta</taxon>
        <taxon>Embryophyta</taxon>
        <taxon>Tracheophyta</taxon>
        <taxon>Spermatophyta</taxon>
        <taxon>Magnoliopsida</taxon>
        <taxon>eudicotyledons</taxon>
        <taxon>Gunneridae</taxon>
        <taxon>Pentapetalae</taxon>
        <taxon>asterids</taxon>
        <taxon>lamiids</taxon>
        <taxon>Lamiales</taxon>
        <taxon>Lamiaceae</taxon>
        <taxon>Nepetoideae</taxon>
        <taxon>Mentheae</taxon>
        <taxon>Salviinae</taxon>
        <taxon>Salvia</taxon>
        <taxon>Salvia subgen. Calosphace</taxon>
    </lineage>
</organism>
<dbReference type="PANTHER" id="PTHR14255">
    <property type="entry name" value="CEREBLON"/>
    <property type="match status" value="1"/>
</dbReference>
<dbReference type="Proteomes" id="UP001567538">
    <property type="component" value="Unassembled WGS sequence"/>
</dbReference>
<evidence type="ECO:0000256" key="1">
    <source>
        <dbReference type="ARBA" id="ARBA00004141"/>
    </source>
</evidence>